<dbReference type="InterPro" id="IPR005814">
    <property type="entry name" value="Aminotrans_3"/>
</dbReference>
<dbReference type="GO" id="GO:0031299">
    <property type="term" value="F:taurine-pyruvate aminotransferase activity"/>
    <property type="evidence" value="ECO:0007669"/>
    <property type="project" value="UniProtKB-EC"/>
</dbReference>
<evidence type="ECO:0000256" key="2">
    <source>
        <dbReference type="ARBA" id="ARBA00008954"/>
    </source>
</evidence>
<sequence>MEPETVCTGKGGRVRANAEPATLLEAPMSSIVQPNDIRDVIEADRAHVWHHLTQHKTFETADPRIFVEGRGMRVWDATGKEYLDAVAGGVWTVNVGFGRESIADAVRDQLVKLNYFANSAGSVPGALFAQKLIEKMPGMSRVYYSNSGSEANEKVFKMVRQISHRHHKGKKSKILYRERDYHGTTLATLAAGGQPERREQYGPLPAGFVEVPHCLEYRSQYGDIANYGERAAEAIEDVILREGPDTIGALCLEPITAGGGVIVPPAGYWEKVQDICRRHDILLHIDEVVCGVGRTGKWFGYQNFGVEPDFVTMAKGVASGYAAISCTVTTEKVFDLFKDDPSDPMSFFRDISTYAGCVGGPAAALENMRIIEEENLLENTALMGERLRSNLRELQVRHAVIGEVRGAGLFCGAELVSDRTTKTPVEEKQVQAVIANCMANGVIIGATNRALPGLNNTLCFSPALIATASDIDEITAAVDQALTKVFG</sequence>
<keyword evidence="7" id="KW-0808">Transferase</keyword>
<accession>A0AAJ2BID9</accession>
<comment type="cofactor">
    <cofactor evidence="1">
        <name>pyridoxal 5'-phosphate</name>
        <dbReference type="ChEBI" id="CHEBI:597326"/>
    </cofactor>
</comment>
<comment type="similarity">
    <text evidence="2 6">Belongs to the class-III pyridoxal-phosphate-dependent aminotransferase family.</text>
</comment>
<dbReference type="InterPro" id="IPR015421">
    <property type="entry name" value="PyrdxlP-dep_Trfase_major"/>
</dbReference>
<dbReference type="Pfam" id="PF00202">
    <property type="entry name" value="Aminotran_3"/>
    <property type="match status" value="1"/>
</dbReference>
<dbReference type="InterPro" id="IPR015422">
    <property type="entry name" value="PyrdxlP-dep_Trfase_small"/>
</dbReference>
<dbReference type="CDD" id="cd00610">
    <property type="entry name" value="OAT_like"/>
    <property type="match status" value="1"/>
</dbReference>
<dbReference type="Proteomes" id="UP001255601">
    <property type="component" value="Unassembled WGS sequence"/>
</dbReference>
<evidence type="ECO:0000256" key="5">
    <source>
        <dbReference type="ARBA" id="ARBA00022898"/>
    </source>
</evidence>
<evidence type="ECO:0000256" key="6">
    <source>
        <dbReference type="RuleBase" id="RU003560"/>
    </source>
</evidence>
<dbReference type="PANTHER" id="PTHR43094:SF1">
    <property type="entry name" value="AMINOTRANSFERASE CLASS-III"/>
    <property type="match status" value="1"/>
</dbReference>
<keyword evidence="4 7" id="KW-0032">Aminotransferase</keyword>
<dbReference type="EMBL" id="JAVIZC010000003">
    <property type="protein sequence ID" value="MDR6103551.1"/>
    <property type="molecule type" value="Genomic_DNA"/>
</dbReference>
<dbReference type="Gene3D" id="3.40.640.10">
    <property type="entry name" value="Type I PLP-dependent aspartate aminotransferase-like (Major domain)"/>
    <property type="match status" value="1"/>
</dbReference>
<comment type="caution">
    <text evidence="7">The sequence shown here is derived from an EMBL/GenBank/DDBJ whole genome shotgun (WGS) entry which is preliminary data.</text>
</comment>
<dbReference type="PROSITE" id="PS00600">
    <property type="entry name" value="AA_TRANSFER_CLASS_3"/>
    <property type="match status" value="1"/>
</dbReference>
<dbReference type="InterPro" id="IPR049704">
    <property type="entry name" value="Aminotrans_3_PPA_site"/>
</dbReference>
<dbReference type="PIRSF" id="PIRSF000521">
    <property type="entry name" value="Transaminase_4ab_Lys_Orn"/>
    <property type="match status" value="1"/>
</dbReference>
<dbReference type="EC" id="2.6.1.77" evidence="7"/>
<protein>
    <submittedName>
        <fullName evidence="7">Taurine-pyruvate aminotransferase</fullName>
        <ecNumber evidence="7">2.6.1.77</ecNumber>
    </submittedName>
</protein>
<name>A0AAJ2BID9_9HYPH</name>
<organism evidence="7 8">
    <name type="scientific">Agrobacterium larrymoorei</name>
    <dbReference type="NCBI Taxonomy" id="160699"/>
    <lineage>
        <taxon>Bacteria</taxon>
        <taxon>Pseudomonadati</taxon>
        <taxon>Pseudomonadota</taxon>
        <taxon>Alphaproteobacteria</taxon>
        <taxon>Hyphomicrobiales</taxon>
        <taxon>Rhizobiaceae</taxon>
        <taxon>Rhizobium/Agrobacterium group</taxon>
        <taxon>Agrobacterium</taxon>
    </lineage>
</organism>
<dbReference type="GO" id="GO:0006526">
    <property type="term" value="P:L-arginine biosynthetic process"/>
    <property type="evidence" value="ECO:0007669"/>
    <property type="project" value="UniProtKB-KW"/>
</dbReference>
<keyword evidence="3" id="KW-0055">Arginine biosynthesis</keyword>
<reference evidence="7" key="1">
    <citation type="submission" date="2023-08" db="EMBL/GenBank/DDBJ databases">
        <title>Functional and genomic diversity of the sorghum phyllosphere microbiome.</title>
        <authorList>
            <person name="Shade A."/>
        </authorList>
    </citation>
    <scope>NUCLEOTIDE SEQUENCE</scope>
    <source>
        <strain evidence="7">SORGH_AS_0974</strain>
    </source>
</reference>
<evidence type="ECO:0000256" key="1">
    <source>
        <dbReference type="ARBA" id="ARBA00001933"/>
    </source>
</evidence>
<dbReference type="FunFam" id="3.40.640.10:FF:000004">
    <property type="entry name" value="Acetylornithine aminotransferase"/>
    <property type="match status" value="1"/>
</dbReference>
<evidence type="ECO:0000313" key="8">
    <source>
        <dbReference type="Proteomes" id="UP001255601"/>
    </source>
</evidence>
<proteinExistence type="inferred from homology"/>
<gene>
    <name evidence="7" type="ORF">QE369_003748</name>
</gene>
<keyword evidence="5 6" id="KW-0663">Pyridoxal phosphate</keyword>
<dbReference type="PANTHER" id="PTHR43094">
    <property type="entry name" value="AMINOTRANSFERASE"/>
    <property type="match status" value="1"/>
</dbReference>
<dbReference type="SUPFAM" id="SSF53383">
    <property type="entry name" value="PLP-dependent transferases"/>
    <property type="match status" value="1"/>
</dbReference>
<dbReference type="InterPro" id="IPR015424">
    <property type="entry name" value="PyrdxlP-dep_Trfase"/>
</dbReference>
<keyword evidence="3" id="KW-0028">Amino-acid biosynthesis</keyword>
<dbReference type="Gene3D" id="3.90.1150.10">
    <property type="entry name" value="Aspartate Aminotransferase, domain 1"/>
    <property type="match status" value="1"/>
</dbReference>
<dbReference type="GO" id="GO:0030170">
    <property type="term" value="F:pyridoxal phosphate binding"/>
    <property type="evidence" value="ECO:0007669"/>
    <property type="project" value="InterPro"/>
</dbReference>
<evidence type="ECO:0000256" key="3">
    <source>
        <dbReference type="ARBA" id="ARBA00022571"/>
    </source>
</evidence>
<evidence type="ECO:0000313" key="7">
    <source>
        <dbReference type="EMBL" id="MDR6103551.1"/>
    </source>
</evidence>
<evidence type="ECO:0000256" key="4">
    <source>
        <dbReference type="ARBA" id="ARBA00022576"/>
    </source>
</evidence>
<dbReference type="AlphaFoldDB" id="A0AAJ2BID9"/>